<accession>A0A2T2P0U1</accession>
<dbReference type="EMBL" id="KZ678131">
    <property type="protein sequence ID" value="PSN71291.1"/>
    <property type="molecule type" value="Genomic_DNA"/>
</dbReference>
<protein>
    <recommendedName>
        <fullName evidence="3">F-box domain-containing protein</fullName>
    </recommendedName>
</protein>
<evidence type="ECO:0000313" key="2">
    <source>
        <dbReference type="Proteomes" id="UP000240883"/>
    </source>
</evidence>
<reference evidence="1 2" key="1">
    <citation type="journal article" date="2018" name="Front. Microbiol.">
        <title>Genome-Wide Analysis of Corynespora cassiicola Leaf Fall Disease Putative Effectors.</title>
        <authorList>
            <person name="Lopez D."/>
            <person name="Ribeiro S."/>
            <person name="Label P."/>
            <person name="Fumanal B."/>
            <person name="Venisse J.S."/>
            <person name="Kohler A."/>
            <person name="de Oliveira R.R."/>
            <person name="Labutti K."/>
            <person name="Lipzen A."/>
            <person name="Lail K."/>
            <person name="Bauer D."/>
            <person name="Ohm R.A."/>
            <person name="Barry K.W."/>
            <person name="Spatafora J."/>
            <person name="Grigoriev I.V."/>
            <person name="Martin F.M."/>
            <person name="Pujade-Renaud V."/>
        </authorList>
    </citation>
    <scope>NUCLEOTIDE SEQUENCE [LARGE SCALE GENOMIC DNA]</scope>
    <source>
        <strain evidence="1 2">Philippines</strain>
    </source>
</reference>
<organism evidence="1 2">
    <name type="scientific">Corynespora cassiicola Philippines</name>
    <dbReference type="NCBI Taxonomy" id="1448308"/>
    <lineage>
        <taxon>Eukaryota</taxon>
        <taxon>Fungi</taxon>
        <taxon>Dikarya</taxon>
        <taxon>Ascomycota</taxon>
        <taxon>Pezizomycotina</taxon>
        <taxon>Dothideomycetes</taxon>
        <taxon>Pleosporomycetidae</taxon>
        <taxon>Pleosporales</taxon>
        <taxon>Corynesporascaceae</taxon>
        <taxon>Corynespora</taxon>
    </lineage>
</organism>
<name>A0A2T2P0U1_CORCC</name>
<dbReference type="OrthoDB" id="8007176at2759"/>
<evidence type="ECO:0008006" key="3">
    <source>
        <dbReference type="Google" id="ProtNLM"/>
    </source>
</evidence>
<keyword evidence="2" id="KW-1185">Reference proteome</keyword>
<gene>
    <name evidence="1" type="ORF">BS50DRAFT_584798</name>
</gene>
<dbReference type="Proteomes" id="UP000240883">
    <property type="component" value="Unassembled WGS sequence"/>
</dbReference>
<sequence>MTWNWPAQELWNRPFKSYLTDILRRFPRLVELRCYPVSPKCMSRKWPCITKENGRIYERDIDFREDALTIGDPHGDPGKIINFLFDALNKAGIKLKTMGMPFFKNHQYMSHIRILFDEGKLSLKNWPKTMRKLCLNLDSYSFNAFIKSRKHQKSVFNGLEIMDIAISKTANETSMISYHGWPMLPSSEEAEPVPNFPNIKELYLAAGEGLWFEFFSTENTLGLFPSLKKLGLANIKFSNSENNGEDRGWDTMVKDASECPRLEVIWLLNPRQKKNTIIRLKERPTYLKRG</sequence>
<dbReference type="AlphaFoldDB" id="A0A2T2P0U1"/>
<proteinExistence type="predicted"/>
<evidence type="ECO:0000313" key="1">
    <source>
        <dbReference type="EMBL" id="PSN71291.1"/>
    </source>
</evidence>